<evidence type="ECO:0000256" key="3">
    <source>
        <dbReference type="RuleBase" id="RU000363"/>
    </source>
</evidence>
<dbReference type="RefSeq" id="WP_183279410.1">
    <property type="nucleotide sequence ID" value="NZ_BLZR01000001.1"/>
</dbReference>
<dbReference type="Gene3D" id="3.40.50.720">
    <property type="entry name" value="NAD(P)-binding Rossmann-like Domain"/>
    <property type="match status" value="1"/>
</dbReference>
<evidence type="ECO:0000256" key="2">
    <source>
        <dbReference type="ARBA" id="ARBA00023002"/>
    </source>
</evidence>
<dbReference type="Proteomes" id="UP000580568">
    <property type="component" value="Unassembled WGS sequence"/>
</dbReference>
<accession>A0A6V8SMU5</accession>
<protein>
    <recommendedName>
        <fullName evidence="6">Short-chain dehydrogenase</fullName>
    </recommendedName>
</protein>
<dbReference type="InterPro" id="IPR002347">
    <property type="entry name" value="SDR_fam"/>
</dbReference>
<dbReference type="PANTHER" id="PTHR44196">
    <property type="entry name" value="DEHYDROGENASE/REDUCTASE SDR FAMILY MEMBER 7B"/>
    <property type="match status" value="1"/>
</dbReference>
<proteinExistence type="inferred from homology"/>
<gene>
    <name evidence="4" type="ORF">bsdtw1_04285</name>
</gene>
<dbReference type="PRINTS" id="PR00080">
    <property type="entry name" value="SDRFAMILY"/>
</dbReference>
<dbReference type="EMBL" id="BLZR01000001">
    <property type="protein sequence ID" value="GFP78091.1"/>
    <property type="molecule type" value="Genomic_DNA"/>
</dbReference>
<dbReference type="PIRSF" id="PIRSF000126">
    <property type="entry name" value="11-beta-HSD1"/>
    <property type="match status" value="1"/>
</dbReference>
<sequence>MKNNYTLITGATSGIGYELAKLFAKDKNNLIIVGRDTERLKKVKAELEEINSIKVHSVEADLKLEAYVEKVIKFVDENNLTVENLVNNAGFGSFGHFHEVDTEKDLDMIKVNIYALTRLTKSFLPRIIELDKGGILNVASTAAFVPGPKMSVYYATKAYVLSLTEALGEELKDTNVKITALCPGPVKTNFQSRAEVMKSEKAKKYMMDAETVAYIGYKNYLKGKLIVIPGLKNKFMIQALRVAPRSAIRKIIRSVNTK</sequence>
<dbReference type="CDD" id="cd05233">
    <property type="entry name" value="SDR_c"/>
    <property type="match status" value="1"/>
</dbReference>
<evidence type="ECO:0000313" key="5">
    <source>
        <dbReference type="Proteomes" id="UP000580568"/>
    </source>
</evidence>
<dbReference type="Pfam" id="PF00106">
    <property type="entry name" value="adh_short"/>
    <property type="match status" value="1"/>
</dbReference>
<evidence type="ECO:0008006" key="6">
    <source>
        <dbReference type="Google" id="ProtNLM"/>
    </source>
</evidence>
<dbReference type="PANTHER" id="PTHR44196:SF2">
    <property type="entry name" value="SHORT-CHAIN DEHYDROGENASE-RELATED"/>
    <property type="match status" value="1"/>
</dbReference>
<keyword evidence="2" id="KW-0560">Oxidoreductase</keyword>
<comment type="similarity">
    <text evidence="1 3">Belongs to the short-chain dehydrogenases/reductases (SDR) family.</text>
</comment>
<evidence type="ECO:0000313" key="4">
    <source>
        <dbReference type="EMBL" id="GFP78091.1"/>
    </source>
</evidence>
<dbReference type="AlphaFoldDB" id="A0A6V8SMU5"/>
<organism evidence="4 5">
    <name type="scientific">Clostridium fungisolvens</name>
    <dbReference type="NCBI Taxonomy" id="1604897"/>
    <lineage>
        <taxon>Bacteria</taxon>
        <taxon>Bacillati</taxon>
        <taxon>Bacillota</taxon>
        <taxon>Clostridia</taxon>
        <taxon>Eubacteriales</taxon>
        <taxon>Clostridiaceae</taxon>
        <taxon>Clostridium</taxon>
    </lineage>
</organism>
<dbReference type="SUPFAM" id="SSF51735">
    <property type="entry name" value="NAD(P)-binding Rossmann-fold domains"/>
    <property type="match status" value="1"/>
</dbReference>
<dbReference type="GO" id="GO:0016491">
    <property type="term" value="F:oxidoreductase activity"/>
    <property type="evidence" value="ECO:0007669"/>
    <property type="project" value="UniProtKB-KW"/>
</dbReference>
<name>A0A6V8SMU5_9CLOT</name>
<dbReference type="InterPro" id="IPR036291">
    <property type="entry name" value="NAD(P)-bd_dom_sf"/>
</dbReference>
<reference evidence="4 5" key="1">
    <citation type="submission" date="2020-07" db="EMBL/GenBank/DDBJ databases">
        <title>A new beta-1,3-glucan-decomposing anaerobic bacterium isolated from anoxic soil subjected to biological soil disinfestation.</title>
        <authorList>
            <person name="Ueki A."/>
            <person name="Tonouchi A."/>
        </authorList>
    </citation>
    <scope>NUCLEOTIDE SEQUENCE [LARGE SCALE GENOMIC DNA]</scope>
    <source>
        <strain evidence="4 5">TW1</strain>
    </source>
</reference>
<evidence type="ECO:0000256" key="1">
    <source>
        <dbReference type="ARBA" id="ARBA00006484"/>
    </source>
</evidence>
<dbReference type="GO" id="GO:0016020">
    <property type="term" value="C:membrane"/>
    <property type="evidence" value="ECO:0007669"/>
    <property type="project" value="TreeGrafter"/>
</dbReference>
<keyword evidence="5" id="KW-1185">Reference proteome</keyword>
<comment type="caution">
    <text evidence="4">The sequence shown here is derived from an EMBL/GenBank/DDBJ whole genome shotgun (WGS) entry which is preliminary data.</text>
</comment>
<dbReference type="PRINTS" id="PR00081">
    <property type="entry name" value="GDHRDH"/>
</dbReference>